<feature type="region of interest" description="Disordered" evidence="1">
    <location>
        <begin position="132"/>
        <end position="166"/>
    </location>
</feature>
<dbReference type="OrthoDB" id="5405745at2759"/>
<sequence length="676" mass="74250">MKLPKLTPLQSRLLASVIATLLVVVIWISFQPHHFVYAAELNPLPLVDGDQSHFGDSLPPFPVEGHGLELEEEIRDGGGDSGEGGAYEPDFAYFDRSLIGRAPDGVDALVNNVKKEMDSNPGKTHNFVLEKSQVQGKKAEPGTGFPSRLEGRGTENTSNGDGFVGLEDEDDVMDVVKRQQGNMVYISVSTCRQPSSNITLITDEPPQLMLYVSTDQRNQKPGPDAKNDLAHEPIPFKSGLATFSVQANSDVYIGVEAPKLTEGWTGNWHYEVAASIDGWYHSYNDTSPFLWLVDTDADSALFISYNLTKENSSEEINDKWAKMDSPFTMYTFDTTRWGMTGAGLERSVCGLKEQFQATRANVNVAADMTRRYGAGGNRPKAQFHITGLNASTKYVGFLAMEGNGTTDPLNVPGNAVAQAGGRVWKQFFWTTKTADSSCQVIFNLKFCTEVAYAVPSSPTFQNNSTGLAALYDDRAAAYFTNFSNSLAQIACDTTGTAQYSLAKTCANCSHDYKEWLCSVLMPRCKDFSDPDPWLIDRNVGTPFPNGTFPYQGNLSNENEAKRRRLAYNQSRNPMIDDDIKPGPYKELLPCEDLCFDIVRSCPAALGFSCPEGRMGEMSYGRRLGDGRNLTCNFPGAVVDLNMFRGGCETGNVTSFPLGAVPVEGYRNRLCSVFFAC</sequence>
<name>A0A1Y1ZK36_9PLEO</name>
<comment type="caution">
    <text evidence="3">The sequence shown here is derived from an EMBL/GenBank/DDBJ whole genome shotgun (WGS) entry which is preliminary data.</text>
</comment>
<feature type="transmembrane region" description="Helical" evidence="2">
    <location>
        <begin position="12"/>
        <end position="30"/>
    </location>
</feature>
<dbReference type="PANTHER" id="PTHR39142:SF1">
    <property type="entry name" value="AEL197CP"/>
    <property type="match status" value="1"/>
</dbReference>
<keyword evidence="2" id="KW-1133">Transmembrane helix</keyword>
<dbReference type="Proteomes" id="UP000193144">
    <property type="component" value="Unassembled WGS sequence"/>
</dbReference>
<dbReference type="InterPro" id="IPR024338">
    <property type="entry name" value="MID1/Yam8"/>
</dbReference>
<dbReference type="EMBL" id="MCFA01000071">
    <property type="protein sequence ID" value="ORY10586.1"/>
    <property type="molecule type" value="Genomic_DNA"/>
</dbReference>
<dbReference type="GO" id="GO:0005262">
    <property type="term" value="F:calcium channel activity"/>
    <property type="evidence" value="ECO:0007669"/>
    <property type="project" value="InterPro"/>
</dbReference>
<evidence type="ECO:0000256" key="2">
    <source>
        <dbReference type="SAM" id="Phobius"/>
    </source>
</evidence>
<dbReference type="InterPro" id="IPR036790">
    <property type="entry name" value="Frizzled_dom_sf"/>
</dbReference>
<proteinExistence type="predicted"/>
<protein>
    <submittedName>
        <fullName evidence="3">Stretch-activated Ca2+-permeable channel component-domain-containing protein</fullName>
    </submittedName>
</protein>
<dbReference type="STRING" id="1231657.A0A1Y1ZK36"/>
<dbReference type="PANTHER" id="PTHR39142">
    <property type="entry name" value="MID1P"/>
    <property type="match status" value="1"/>
</dbReference>
<evidence type="ECO:0000256" key="1">
    <source>
        <dbReference type="SAM" id="MobiDB-lite"/>
    </source>
</evidence>
<evidence type="ECO:0000313" key="4">
    <source>
        <dbReference type="Proteomes" id="UP000193144"/>
    </source>
</evidence>
<evidence type="ECO:0000313" key="3">
    <source>
        <dbReference type="EMBL" id="ORY10586.1"/>
    </source>
</evidence>
<keyword evidence="2" id="KW-0472">Membrane</keyword>
<dbReference type="GO" id="GO:0098703">
    <property type="term" value="P:calcium ion import across plasma membrane"/>
    <property type="evidence" value="ECO:0007669"/>
    <property type="project" value="InterPro"/>
</dbReference>
<dbReference type="Pfam" id="PF12929">
    <property type="entry name" value="Mid1"/>
    <property type="match status" value="1"/>
</dbReference>
<organism evidence="3 4">
    <name type="scientific">Clohesyomyces aquaticus</name>
    <dbReference type="NCBI Taxonomy" id="1231657"/>
    <lineage>
        <taxon>Eukaryota</taxon>
        <taxon>Fungi</taxon>
        <taxon>Dikarya</taxon>
        <taxon>Ascomycota</taxon>
        <taxon>Pezizomycotina</taxon>
        <taxon>Dothideomycetes</taxon>
        <taxon>Pleosporomycetidae</taxon>
        <taxon>Pleosporales</taxon>
        <taxon>Lindgomycetaceae</taxon>
        <taxon>Clohesyomyces</taxon>
    </lineage>
</organism>
<dbReference type="AlphaFoldDB" id="A0A1Y1ZK36"/>
<reference evidence="3 4" key="1">
    <citation type="submission" date="2016-07" db="EMBL/GenBank/DDBJ databases">
        <title>Pervasive Adenine N6-methylation of Active Genes in Fungi.</title>
        <authorList>
            <consortium name="DOE Joint Genome Institute"/>
            <person name="Mondo S.J."/>
            <person name="Dannebaum R.O."/>
            <person name="Kuo R.C."/>
            <person name="Labutti K."/>
            <person name="Haridas S."/>
            <person name="Kuo A."/>
            <person name="Salamov A."/>
            <person name="Ahrendt S.R."/>
            <person name="Lipzen A."/>
            <person name="Sullivan W."/>
            <person name="Andreopoulos W.B."/>
            <person name="Clum A."/>
            <person name="Lindquist E."/>
            <person name="Daum C."/>
            <person name="Ramamoorthy G.K."/>
            <person name="Gryganskyi A."/>
            <person name="Culley D."/>
            <person name="Magnuson J.K."/>
            <person name="James T.Y."/>
            <person name="O'Malley M.A."/>
            <person name="Stajich J.E."/>
            <person name="Spatafora J.W."/>
            <person name="Visel A."/>
            <person name="Grigoriev I.V."/>
        </authorList>
    </citation>
    <scope>NUCLEOTIDE SEQUENCE [LARGE SCALE GENOMIC DNA]</scope>
    <source>
        <strain evidence="3 4">CBS 115471</strain>
    </source>
</reference>
<keyword evidence="2" id="KW-0812">Transmembrane</keyword>
<dbReference type="Gene3D" id="1.10.2000.10">
    <property type="entry name" value="Frizzled cysteine-rich domain"/>
    <property type="match status" value="1"/>
</dbReference>
<gene>
    <name evidence="3" type="ORF">BCR34DRAFT_625223</name>
</gene>
<accession>A0A1Y1ZK36</accession>
<keyword evidence="4" id="KW-1185">Reference proteome</keyword>